<evidence type="ECO:0000256" key="1">
    <source>
        <dbReference type="SAM" id="MobiDB-lite"/>
    </source>
</evidence>
<keyword evidence="3" id="KW-0808">Transferase</keyword>
<proteinExistence type="predicted"/>
<feature type="domain" description="Methyltransferase type 12" evidence="2">
    <location>
        <begin position="55"/>
        <end position="147"/>
    </location>
</feature>
<keyword evidence="3" id="KW-0489">Methyltransferase</keyword>
<evidence type="ECO:0000259" key="2">
    <source>
        <dbReference type="Pfam" id="PF08242"/>
    </source>
</evidence>
<dbReference type="Pfam" id="PF08242">
    <property type="entry name" value="Methyltransf_12"/>
    <property type="match status" value="1"/>
</dbReference>
<protein>
    <submittedName>
        <fullName evidence="3">Methyltransferase domain-containing protein</fullName>
    </submittedName>
</protein>
<dbReference type="CDD" id="cd02440">
    <property type="entry name" value="AdoMet_MTases"/>
    <property type="match status" value="1"/>
</dbReference>
<dbReference type="InterPro" id="IPR029063">
    <property type="entry name" value="SAM-dependent_MTases_sf"/>
</dbReference>
<gene>
    <name evidence="3" type="ORF">GLP40_01340</name>
</gene>
<evidence type="ECO:0000313" key="3">
    <source>
        <dbReference type="EMBL" id="MTE11435.1"/>
    </source>
</evidence>
<accession>A0A6I3KSL6</accession>
<keyword evidence="4" id="KW-1185">Reference proteome</keyword>
<organism evidence="3 4">
    <name type="scientific">Nocardia aurantiaca</name>
    <dbReference type="NCBI Taxonomy" id="2675850"/>
    <lineage>
        <taxon>Bacteria</taxon>
        <taxon>Bacillati</taxon>
        <taxon>Actinomycetota</taxon>
        <taxon>Actinomycetes</taxon>
        <taxon>Mycobacteriales</taxon>
        <taxon>Nocardiaceae</taxon>
        <taxon>Nocardia</taxon>
    </lineage>
</organism>
<reference evidence="3 4" key="1">
    <citation type="submission" date="2019-11" db="EMBL/GenBank/DDBJ databases">
        <title>Nocardia sp. nov. CT2-14 isolated from soil.</title>
        <authorList>
            <person name="Kanchanasin P."/>
            <person name="Tanasupawat S."/>
            <person name="Yuki M."/>
            <person name="Kudo T."/>
        </authorList>
    </citation>
    <scope>NUCLEOTIDE SEQUENCE [LARGE SCALE GENOMIC DNA]</scope>
    <source>
        <strain evidence="3 4">CT2-14</strain>
    </source>
</reference>
<name>A0A6I3KSL6_9NOCA</name>
<sequence>MATVTDPLSANRRNWDARAGIHAASSFYRDRDSSYWFAPFEWDVLGDVRDLDIVHLQCHLGTETIEFARRGARAVGLDFSAESVRHARELVGDAVEYVCADVYHAREALGERQFDIVYTGKGALCYLPDLPRWARVIADLLRPGGMVYLLEFHPLLHSLGPTPPPGVEPGQLMLHDDYLAGRGALRRDSVHTYTDGPDLITDTTAYEWRHGLGEVINALLAADLRITGLTETDTLPWPRWPQMIPTDNGWWRLPPTDPIIPVLYGLSAVKEAQPTARRLMRSGTPSDTRPESCPPARGNGGAG</sequence>
<dbReference type="RefSeq" id="WP_154785954.1">
    <property type="nucleotide sequence ID" value="NZ_WMBB01000001.1"/>
</dbReference>
<dbReference type="GO" id="GO:0032259">
    <property type="term" value="P:methylation"/>
    <property type="evidence" value="ECO:0007669"/>
    <property type="project" value="UniProtKB-KW"/>
</dbReference>
<dbReference type="EMBL" id="WMBB01000001">
    <property type="protein sequence ID" value="MTE11435.1"/>
    <property type="molecule type" value="Genomic_DNA"/>
</dbReference>
<dbReference type="AlphaFoldDB" id="A0A6I3KSL6"/>
<comment type="caution">
    <text evidence="3">The sequence shown here is derived from an EMBL/GenBank/DDBJ whole genome shotgun (WGS) entry which is preliminary data.</text>
</comment>
<evidence type="ECO:0000313" key="4">
    <source>
        <dbReference type="Proteomes" id="UP000432464"/>
    </source>
</evidence>
<dbReference type="GO" id="GO:0008168">
    <property type="term" value="F:methyltransferase activity"/>
    <property type="evidence" value="ECO:0007669"/>
    <property type="project" value="UniProtKB-KW"/>
</dbReference>
<dbReference type="SUPFAM" id="SSF53335">
    <property type="entry name" value="S-adenosyl-L-methionine-dependent methyltransferases"/>
    <property type="match status" value="1"/>
</dbReference>
<dbReference type="Proteomes" id="UP000432464">
    <property type="component" value="Unassembled WGS sequence"/>
</dbReference>
<dbReference type="Gene3D" id="3.40.50.150">
    <property type="entry name" value="Vaccinia Virus protein VP39"/>
    <property type="match status" value="1"/>
</dbReference>
<dbReference type="InterPro" id="IPR013217">
    <property type="entry name" value="Methyltransf_12"/>
</dbReference>
<feature type="region of interest" description="Disordered" evidence="1">
    <location>
        <begin position="277"/>
        <end position="303"/>
    </location>
</feature>